<evidence type="ECO:0000313" key="1">
    <source>
        <dbReference type="EMBL" id="XCH24837.1"/>
    </source>
</evidence>
<accession>A0AAU8FJQ4</accession>
<reference evidence="1" key="1">
    <citation type="submission" date="2024-06" db="EMBL/GenBank/DDBJ databases">
        <title>Sequencing and assembly of the genome of Dyadobacter sp. strain 676, a symbiont of Cyamopsis tetragonoloba.</title>
        <authorList>
            <person name="Guro P."/>
            <person name="Sazanova A."/>
            <person name="Kuznetsova I."/>
            <person name="Belimov A."/>
            <person name="Safronova V."/>
        </authorList>
    </citation>
    <scope>NUCLEOTIDE SEQUENCE</scope>
    <source>
        <strain evidence="1">676</strain>
    </source>
</reference>
<proteinExistence type="predicted"/>
<sequence>MDIIINMAMRVLKILALILFLSDFAVAQDWAVPKFYIEDVSKEAGKGMDMYSFLEKDIDKIKSDSLATWGVFFFRVTRQGKIDSLFYKGTLKKEVADLINKNIKLTEGHWKVSKTATSVKKLWFVYPYFNMGNRNCLDFDCSAVAKVLQANITDMAEAMGTMSLYTESKNAYFIRPTKTGFGYDRE</sequence>
<dbReference type="RefSeq" id="WP_353720145.1">
    <property type="nucleotide sequence ID" value="NZ_CP159289.1"/>
</dbReference>
<dbReference type="EMBL" id="CP159289">
    <property type="protein sequence ID" value="XCH24837.1"/>
    <property type="molecule type" value="Genomic_DNA"/>
</dbReference>
<evidence type="ECO:0008006" key="2">
    <source>
        <dbReference type="Google" id="ProtNLM"/>
    </source>
</evidence>
<dbReference type="AlphaFoldDB" id="A0AAU8FJQ4"/>
<protein>
    <recommendedName>
        <fullName evidence="2">GLPGLI family protein</fullName>
    </recommendedName>
</protein>
<organism evidence="1">
    <name type="scientific">Dyadobacter sp. 676</name>
    <dbReference type="NCBI Taxonomy" id="3088362"/>
    <lineage>
        <taxon>Bacteria</taxon>
        <taxon>Pseudomonadati</taxon>
        <taxon>Bacteroidota</taxon>
        <taxon>Cytophagia</taxon>
        <taxon>Cytophagales</taxon>
        <taxon>Spirosomataceae</taxon>
        <taxon>Dyadobacter</taxon>
    </lineage>
</organism>
<name>A0AAU8FJQ4_9BACT</name>
<gene>
    <name evidence="1" type="ORF">ABV298_31895</name>
</gene>